<feature type="compositionally biased region" description="Polar residues" evidence="1">
    <location>
        <begin position="199"/>
        <end position="208"/>
    </location>
</feature>
<evidence type="ECO:0000313" key="2">
    <source>
        <dbReference type="EMBL" id="KAF7554470.1"/>
    </source>
</evidence>
<comment type="caution">
    <text evidence="2">The sequence shown here is derived from an EMBL/GenBank/DDBJ whole genome shotgun (WGS) entry which is preliminary data.</text>
</comment>
<sequence>MRRQNRSCDQCRKSKRACDVYFRDPQQSLRRLNAAAGRANNVSLAESYLGEPLRLPHYSSTHHLYRSLKFGTNGSNQRVLQTTMTPVSCPAPTAGEPKSNAPYIGLETGFDATLMIQFPLQLAVMIRPASPTVSPCTPKQGPHIVQLHRGSTLMPQTCAMFPGRQRRLPVRPREAKLRRALQLALRLPAAPSALYQSVPPASSRQHMATQAPNSQPPSSASGKDDKNDSSLIQAHSHTNAHRQPVTPVSNSKRRNKSFSVGLTNTDNASISPFSAGHTMIMNTNKRIISNNLISIYQNAFELALACCLSQEACPYQFNAISQPSTSGISWLASRVENVHLLNQYNPKKQNTGVYYRVFQLDKVAQANKLVRLSKAENRAVSEALYLAIMAFAIQWAQESRHQCGTHAHTSGSIESLEFDIIDTLSGEFDRTLQKTLWAQASLALQRCADIECFRVVCAEWIMALTQKPIDRDDFTLDIPRRRSSGSKIPIVGREGTVASQIDDIIAADGPPWYIERASRRIHALKFRYDSHKACILDSYKGSSKPERTVTVESISDENMGTFNLMYWMTIMIDTVSAVINNRPVVISDTACHHDPKYLGRPELEQFAIDHHPYDIEWWATIFNQESDNQTLRWPCLYETAVKIIVAVTPVKVVLFRHVSQLQDTLRSHYRGESIENIISNAMAIYKHWNMNYGAFFRDMVDQYHTVPMQMRIWCVHAVAYFHCAVLILADLIELVDGNGLGLEHSSQIRINIGVVKCLRMDSTKLISDLAKASGRPPDIDIPGLNLDVVKRVILPEPWTMILIRVFTKVAMIRLTEIEEAVRNTSAFGSDG</sequence>
<feature type="compositionally biased region" description="Low complexity" evidence="1">
    <location>
        <begin position="210"/>
        <end position="221"/>
    </location>
</feature>
<dbReference type="AlphaFoldDB" id="A0A9P5HDG6"/>
<dbReference type="Proteomes" id="UP000722485">
    <property type="component" value="Unassembled WGS sequence"/>
</dbReference>
<keyword evidence="3" id="KW-1185">Reference proteome</keyword>
<dbReference type="Gene3D" id="4.10.240.10">
    <property type="entry name" value="Zn(2)-C6 fungal-type DNA-binding domain"/>
    <property type="match status" value="1"/>
</dbReference>
<dbReference type="GO" id="GO:0008270">
    <property type="term" value="F:zinc ion binding"/>
    <property type="evidence" value="ECO:0007669"/>
    <property type="project" value="InterPro"/>
</dbReference>
<evidence type="ECO:0000256" key="1">
    <source>
        <dbReference type="SAM" id="MobiDB-lite"/>
    </source>
</evidence>
<dbReference type="InterPro" id="IPR036864">
    <property type="entry name" value="Zn2-C6_fun-type_DNA-bd_sf"/>
</dbReference>
<dbReference type="OrthoDB" id="5958943at2759"/>
<organism evidence="2 3">
    <name type="scientific">Cylindrodendrum hubeiense</name>
    <dbReference type="NCBI Taxonomy" id="595255"/>
    <lineage>
        <taxon>Eukaryota</taxon>
        <taxon>Fungi</taxon>
        <taxon>Dikarya</taxon>
        <taxon>Ascomycota</taxon>
        <taxon>Pezizomycotina</taxon>
        <taxon>Sordariomycetes</taxon>
        <taxon>Hypocreomycetidae</taxon>
        <taxon>Hypocreales</taxon>
        <taxon>Nectriaceae</taxon>
        <taxon>Cylindrodendrum</taxon>
    </lineage>
</organism>
<proteinExistence type="predicted"/>
<accession>A0A9P5HDG6</accession>
<gene>
    <name evidence="2" type="ORF">G7Z17_g2895</name>
</gene>
<dbReference type="EMBL" id="JAANBB010000032">
    <property type="protein sequence ID" value="KAF7554470.1"/>
    <property type="molecule type" value="Genomic_DNA"/>
</dbReference>
<name>A0A9P5HDG6_9HYPO</name>
<protein>
    <submittedName>
        <fullName evidence="2">Uncharacterized protein</fullName>
    </submittedName>
</protein>
<dbReference type="GO" id="GO:0000981">
    <property type="term" value="F:DNA-binding transcription factor activity, RNA polymerase II-specific"/>
    <property type="evidence" value="ECO:0007669"/>
    <property type="project" value="InterPro"/>
</dbReference>
<evidence type="ECO:0000313" key="3">
    <source>
        <dbReference type="Proteomes" id="UP000722485"/>
    </source>
</evidence>
<reference evidence="2" key="1">
    <citation type="submission" date="2020-03" db="EMBL/GenBank/DDBJ databases">
        <title>Draft Genome Sequence of Cylindrodendrum hubeiense.</title>
        <authorList>
            <person name="Buettner E."/>
            <person name="Kellner H."/>
        </authorList>
    </citation>
    <scope>NUCLEOTIDE SEQUENCE</scope>
    <source>
        <strain evidence="2">IHI 201604</strain>
    </source>
</reference>
<feature type="region of interest" description="Disordered" evidence="1">
    <location>
        <begin position="196"/>
        <end position="263"/>
    </location>
</feature>